<dbReference type="PANTHER" id="PTHR21310">
    <property type="entry name" value="AMINOGLYCOSIDE PHOSPHOTRANSFERASE-RELATED-RELATED"/>
    <property type="match status" value="1"/>
</dbReference>
<dbReference type="Pfam" id="PF01636">
    <property type="entry name" value="APH"/>
    <property type="match status" value="1"/>
</dbReference>
<proteinExistence type="predicted"/>
<dbReference type="InterPro" id="IPR011009">
    <property type="entry name" value="Kinase-like_dom_sf"/>
</dbReference>
<accession>A0A0G2I903</accession>
<dbReference type="Proteomes" id="UP000034164">
    <property type="component" value="Unassembled WGS sequence"/>
</dbReference>
<dbReference type="EMBL" id="LCZI01000412">
    <property type="protein sequence ID" value="KKZ66745.1"/>
    <property type="molecule type" value="Genomic_DNA"/>
</dbReference>
<sequence>MLNYGTRIGTVLRNIALLFYNIMFSRELSDHELIAFCLDGPPSRIVGGTQYGNLVVRISEKVVIKFGMGISKDEADNQQRAYDLVDHNIVRVPRVHRYFTDEVGRGYIMMDYMEGKVIDPLDDPDLIGRVIRVLDHFSTLIGDKPGSLSGGPCHGLLWPDTEDLTFKNREKMEAWFNSRLFPGEGRISFQNCDLVLCHLDIAPRNIIWQPNGAICLVDWASAGFYPRLFEFWAQWNIEGKEGSFNTLLLNSMKPLPEFERAQQWPICRVWYNTQKYAL</sequence>
<dbReference type="InterPro" id="IPR002575">
    <property type="entry name" value="Aminoglycoside_PTrfase"/>
</dbReference>
<dbReference type="InterPro" id="IPR051678">
    <property type="entry name" value="AGP_Transferase"/>
</dbReference>
<evidence type="ECO:0000259" key="1">
    <source>
        <dbReference type="Pfam" id="PF01636"/>
    </source>
</evidence>
<feature type="domain" description="Aminoglycoside phosphotransferase" evidence="1">
    <location>
        <begin position="52"/>
        <end position="237"/>
    </location>
</feature>
<dbReference type="OrthoDB" id="4182541at2759"/>
<reference evidence="3" key="1">
    <citation type="journal article" date="2015" name="PLoS Genet.">
        <title>The dynamic genome and transcriptome of the human fungal pathogen Blastomyces and close relative Emmonsia.</title>
        <authorList>
            <person name="Munoz J.F."/>
            <person name="Gauthier G.M."/>
            <person name="Desjardins C.A."/>
            <person name="Gallo J.E."/>
            <person name="Holder J."/>
            <person name="Sullivan T.D."/>
            <person name="Marty A.J."/>
            <person name="Carmen J.C."/>
            <person name="Chen Z."/>
            <person name="Ding L."/>
            <person name="Gujja S."/>
            <person name="Magrini V."/>
            <person name="Misas E."/>
            <person name="Mitreva M."/>
            <person name="Priest M."/>
            <person name="Saif S."/>
            <person name="Whiston E.A."/>
            <person name="Young S."/>
            <person name="Zeng Q."/>
            <person name="Goldman W.E."/>
            <person name="Mardis E.R."/>
            <person name="Taylor J.W."/>
            <person name="McEwen J.G."/>
            <person name="Clay O.K."/>
            <person name="Klein B.S."/>
            <person name="Cuomo C.A."/>
        </authorList>
    </citation>
    <scope>NUCLEOTIDE SEQUENCE [LARGE SCALE GENOMIC DNA]</scope>
    <source>
        <strain evidence="3">UAMH 3008</strain>
    </source>
</reference>
<dbReference type="Gene3D" id="3.90.1200.10">
    <property type="match status" value="1"/>
</dbReference>
<evidence type="ECO:0000313" key="2">
    <source>
        <dbReference type="EMBL" id="KKZ66745.1"/>
    </source>
</evidence>
<dbReference type="AlphaFoldDB" id="A0A0G2I903"/>
<protein>
    <recommendedName>
        <fullName evidence="1">Aminoglycoside phosphotransferase domain-containing protein</fullName>
    </recommendedName>
</protein>
<organism evidence="2 3">
    <name type="scientific">[Emmonsia] crescens</name>
    <dbReference type="NCBI Taxonomy" id="73230"/>
    <lineage>
        <taxon>Eukaryota</taxon>
        <taxon>Fungi</taxon>
        <taxon>Dikarya</taxon>
        <taxon>Ascomycota</taxon>
        <taxon>Pezizomycotina</taxon>
        <taxon>Eurotiomycetes</taxon>
        <taxon>Eurotiomycetidae</taxon>
        <taxon>Onygenales</taxon>
        <taxon>Ajellomycetaceae</taxon>
        <taxon>Emergomyces</taxon>
    </lineage>
</organism>
<name>A0A0G2I903_9EURO</name>
<evidence type="ECO:0000313" key="3">
    <source>
        <dbReference type="Proteomes" id="UP000034164"/>
    </source>
</evidence>
<dbReference type="VEuPathDB" id="FungiDB:EMCG_07576"/>
<dbReference type="SUPFAM" id="SSF56112">
    <property type="entry name" value="Protein kinase-like (PK-like)"/>
    <property type="match status" value="1"/>
</dbReference>
<dbReference type="PANTHER" id="PTHR21310:SF39">
    <property type="entry name" value="AMINOGLYCOSIDE PHOSPHOTRANSFERASE DOMAIN-CONTAINING PROTEIN"/>
    <property type="match status" value="1"/>
</dbReference>
<comment type="caution">
    <text evidence="2">The sequence shown here is derived from an EMBL/GenBank/DDBJ whole genome shotgun (WGS) entry which is preliminary data.</text>
</comment>
<gene>
    <name evidence="2" type="ORF">EMCG_07576</name>
</gene>